<organism evidence="6 7">
    <name type="scientific">Paenibacillus chitinolyticus</name>
    <dbReference type="NCBI Taxonomy" id="79263"/>
    <lineage>
        <taxon>Bacteria</taxon>
        <taxon>Bacillati</taxon>
        <taxon>Bacillota</taxon>
        <taxon>Bacilli</taxon>
        <taxon>Bacillales</taxon>
        <taxon>Paenibacillaceae</taxon>
        <taxon>Paenibacillus</taxon>
    </lineage>
</organism>
<dbReference type="GeneID" id="95375322"/>
<dbReference type="Gene3D" id="3.40.50.1820">
    <property type="entry name" value="alpha/beta hydrolase"/>
    <property type="match status" value="1"/>
</dbReference>
<accession>A0A410WUZ8</accession>
<feature type="chain" id="PRO_5019043178" evidence="2">
    <location>
        <begin position="27"/>
        <end position="561"/>
    </location>
</feature>
<dbReference type="PANTHER" id="PTHR43265:SF1">
    <property type="entry name" value="ESTERASE ESTD"/>
    <property type="match status" value="1"/>
</dbReference>
<dbReference type="RefSeq" id="WP_042228685.1">
    <property type="nucleotide sequence ID" value="NZ_CP026520.1"/>
</dbReference>
<dbReference type="InterPro" id="IPR029058">
    <property type="entry name" value="AB_hydrolase_fold"/>
</dbReference>
<evidence type="ECO:0000313" key="5">
    <source>
        <dbReference type="EMBL" id="MCY9599188.1"/>
    </source>
</evidence>
<dbReference type="PANTHER" id="PTHR43265">
    <property type="entry name" value="ESTERASE ESTD"/>
    <property type="match status" value="1"/>
</dbReference>
<dbReference type="EMBL" id="CP026520">
    <property type="protein sequence ID" value="QAV18151.1"/>
    <property type="molecule type" value="Genomic_DNA"/>
</dbReference>
<dbReference type="AlphaFoldDB" id="A0A410WUZ8"/>
<feature type="domain" description="Copper amine oxidase-like N-terminal" evidence="3">
    <location>
        <begin position="46"/>
        <end position="136"/>
    </location>
</feature>
<dbReference type="InterPro" id="IPR053145">
    <property type="entry name" value="AB_hydrolase_Est10"/>
</dbReference>
<dbReference type="EMBL" id="JAMDMJ010000040">
    <property type="protein sequence ID" value="MCY9599188.1"/>
    <property type="molecule type" value="Genomic_DNA"/>
</dbReference>
<evidence type="ECO:0000313" key="7">
    <source>
        <dbReference type="Proteomes" id="UP000288943"/>
    </source>
</evidence>
<dbReference type="Proteomes" id="UP000288943">
    <property type="component" value="Chromosome"/>
</dbReference>
<dbReference type="InterPro" id="IPR022742">
    <property type="entry name" value="Hydrolase_4"/>
</dbReference>
<feature type="signal peptide" evidence="2">
    <location>
        <begin position="1"/>
        <end position="26"/>
    </location>
</feature>
<reference evidence="6 7" key="1">
    <citation type="submission" date="2018-01" db="EMBL/GenBank/DDBJ databases">
        <title>The whole genome sequencing and assembly of Paenibacillus chitinolyticus KCCM 41400 strain.</title>
        <authorList>
            <person name="Kim J.-Y."/>
            <person name="Park M.-K."/>
            <person name="Lee Y.-J."/>
            <person name="Yi H."/>
            <person name="Bahn Y.-S."/>
            <person name="Kim J.F."/>
            <person name="Lee D.-W."/>
        </authorList>
    </citation>
    <scope>NUCLEOTIDE SEQUENCE [LARGE SCALE GENOMIC DNA]</scope>
    <source>
        <strain evidence="6 7">KCCM 41400</strain>
    </source>
</reference>
<dbReference type="Pfam" id="PF12146">
    <property type="entry name" value="Hydrolase_4"/>
    <property type="match status" value="1"/>
</dbReference>
<dbReference type="Pfam" id="PF07833">
    <property type="entry name" value="Cu_amine_oxidN1"/>
    <property type="match status" value="1"/>
</dbReference>
<proteinExistence type="predicted"/>
<dbReference type="Gene3D" id="3.30.457.10">
    <property type="entry name" value="Copper amine oxidase-like, N-terminal domain"/>
    <property type="match status" value="1"/>
</dbReference>
<dbReference type="SUPFAM" id="SSF55383">
    <property type="entry name" value="Copper amine oxidase, domain N"/>
    <property type="match status" value="1"/>
</dbReference>
<dbReference type="KEGG" id="pchi:PC41400_10950"/>
<keyword evidence="8" id="KW-1185">Reference proteome</keyword>
<dbReference type="InterPro" id="IPR012854">
    <property type="entry name" value="Cu_amine_oxidase-like_N"/>
</dbReference>
<keyword evidence="2" id="KW-0732">Signal</keyword>
<gene>
    <name evidence="5" type="ORF">M5X16_25850</name>
    <name evidence="6" type="ORF">PC41400_10950</name>
</gene>
<evidence type="ECO:0000313" key="6">
    <source>
        <dbReference type="EMBL" id="QAV18151.1"/>
    </source>
</evidence>
<evidence type="ECO:0000259" key="4">
    <source>
        <dbReference type="Pfam" id="PF12146"/>
    </source>
</evidence>
<dbReference type="SUPFAM" id="SSF53474">
    <property type="entry name" value="alpha/beta-Hydrolases"/>
    <property type="match status" value="1"/>
</dbReference>
<evidence type="ECO:0000313" key="8">
    <source>
        <dbReference type="Proteomes" id="UP001527202"/>
    </source>
</evidence>
<dbReference type="OrthoDB" id="9809549at2"/>
<dbReference type="GO" id="GO:0006508">
    <property type="term" value="P:proteolysis"/>
    <property type="evidence" value="ECO:0007669"/>
    <property type="project" value="InterPro"/>
</dbReference>
<sequence>MKKHLPIWQSAVIASMLLAGAVPAAAASVDTPGAAGSVSASDTKAATVLAPLRLVSETAGAKVAWNNEERTVTLSLGSDTITLAIGKSTARINDKEVELGAAVQIKDEKAFVPLSFLTEALHTAVSWDPQTDKLIIPKGDLKAAASAFASHWLQGDNESAVSYFNEDLKKSLNANQLHSISQYYTNMYGPITGQLGAGTASNSVHENVYLTYETQSTVPFQMTVRFDKQERIDDLYIPPYYSPDTYRKPSYDDSSAYVEKEVKLGEGRLVLPGTLTLPNKPGPHPVVVLVHGSGANDRDESIGGTKLFRDMAVGLAAEGIATLRYEKVTREHPFKSATPTFTVQDETVADAVYAVNQLAKTEGIDPQRIFVAGHSQGGMIVPRIIDGVKDVKLAGAVVLAGPTNSIEDVVLEQSKYQLEVSRERGLDTSILEQQVAFWEQQLKLIKDPQYSVDNLPKDLALSNAYWWMDFRNYSASEIAKKQDKPMLILQGDNDAQVLAYHLDKWKEALKDRSNVEFKLYPKLNHVFAEVDEKSTGAEYNEPANTPASVIKDIADWVKKTK</sequence>
<dbReference type="GO" id="GO:0004252">
    <property type="term" value="F:serine-type endopeptidase activity"/>
    <property type="evidence" value="ECO:0007669"/>
    <property type="project" value="InterPro"/>
</dbReference>
<dbReference type="InterPro" id="IPR036582">
    <property type="entry name" value="Mao_N_sf"/>
</dbReference>
<evidence type="ECO:0000259" key="3">
    <source>
        <dbReference type="Pfam" id="PF07833"/>
    </source>
</evidence>
<keyword evidence="1 5" id="KW-0378">Hydrolase</keyword>
<dbReference type="PROSITE" id="PS00708">
    <property type="entry name" value="PRO_ENDOPEP_SER"/>
    <property type="match status" value="1"/>
</dbReference>
<dbReference type="InterPro" id="IPR002471">
    <property type="entry name" value="Pept_S9_AS"/>
</dbReference>
<name>A0A410WUZ8_9BACL</name>
<feature type="domain" description="Serine aminopeptidase S33" evidence="4">
    <location>
        <begin position="344"/>
        <end position="525"/>
    </location>
</feature>
<dbReference type="GO" id="GO:0052689">
    <property type="term" value="F:carboxylic ester hydrolase activity"/>
    <property type="evidence" value="ECO:0007669"/>
    <property type="project" value="TreeGrafter"/>
</dbReference>
<reference evidence="5 8" key="2">
    <citation type="submission" date="2022-05" db="EMBL/GenBank/DDBJ databases">
        <title>Genome Sequencing of Bee-Associated Microbes.</title>
        <authorList>
            <person name="Dunlap C."/>
        </authorList>
    </citation>
    <scope>NUCLEOTIDE SEQUENCE [LARGE SCALE GENOMIC DNA]</scope>
    <source>
        <strain evidence="5 8">NRRL B-23120</strain>
    </source>
</reference>
<dbReference type="Proteomes" id="UP001527202">
    <property type="component" value="Unassembled WGS sequence"/>
</dbReference>
<protein>
    <submittedName>
        <fullName evidence="5">Alpha/beta fold hydrolase</fullName>
    </submittedName>
    <submittedName>
        <fullName evidence="6">Copper amine oxidase</fullName>
    </submittedName>
</protein>
<evidence type="ECO:0000256" key="1">
    <source>
        <dbReference type="ARBA" id="ARBA00022801"/>
    </source>
</evidence>
<evidence type="ECO:0000256" key="2">
    <source>
        <dbReference type="SAM" id="SignalP"/>
    </source>
</evidence>